<evidence type="ECO:0000313" key="4">
    <source>
        <dbReference type="Proteomes" id="UP000290189"/>
    </source>
</evidence>
<dbReference type="EMBL" id="CDSF01000121">
    <property type="protein sequence ID" value="CEP01912.1"/>
    <property type="molecule type" value="Genomic_DNA"/>
</dbReference>
<gene>
    <name evidence="1" type="ORF">PBRA_008855</name>
    <name evidence="2" type="ORF">PLBR_LOCUS5901</name>
</gene>
<reference evidence="1 3" key="1">
    <citation type="submission" date="2015-02" db="EMBL/GenBank/DDBJ databases">
        <authorList>
            <person name="Chooi Y.-H."/>
        </authorList>
    </citation>
    <scope>NUCLEOTIDE SEQUENCE [LARGE SCALE GENOMIC DNA]</scope>
    <source>
        <strain evidence="1">E3</strain>
    </source>
</reference>
<proteinExistence type="predicted"/>
<sequence>MRKCCFMSALRSLKQLFKRGYSGARSTIPMPPVTSTRVCASSRCSVTIISRGQVNRPSVHDDTKAPIGMFACSLRAPATRVIQSALWESLCPPGRTSWVWVEDDTELCAGAMDHLDSIDPWIASLHDSNRLVYVGTSFGFNGRVVRCKKHDEFAERSPTSANSANGNGDFP</sequence>
<name>A0A0G4J308_PLABS</name>
<geneLocation type="mitochondrion" evidence="2"/>
<dbReference type="EMBL" id="OVEO01000010">
    <property type="protein sequence ID" value="SPQ98686.1"/>
    <property type="molecule type" value="Genomic_DNA"/>
</dbReference>
<dbReference type="Proteomes" id="UP000290189">
    <property type="component" value="Unassembled WGS sequence"/>
</dbReference>
<dbReference type="Proteomes" id="UP000039324">
    <property type="component" value="Unassembled WGS sequence"/>
</dbReference>
<reference evidence="2 4" key="2">
    <citation type="submission" date="2018-03" db="EMBL/GenBank/DDBJ databases">
        <authorList>
            <person name="Fogelqvist J."/>
        </authorList>
    </citation>
    <scope>NUCLEOTIDE SEQUENCE [LARGE SCALE GENOMIC DNA]</scope>
</reference>
<keyword evidence="2" id="KW-0496">Mitochondrion</keyword>
<organism evidence="1 3">
    <name type="scientific">Plasmodiophora brassicae</name>
    <name type="common">Clubroot disease agent</name>
    <dbReference type="NCBI Taxonomy" id="37360"/>
    <lineage>
        <taxon>Eukaryota</taxon>
        <taxon>Sar</taxon>
        <taxon>Rhizaria</taxon>
        <taxon>Endomyxa</taxon>
        <taxon>Phytomyxea</taxon>
        <taxon>Plasmodiophorida</taxon>
        <taxon>Plasmodiophoridae</taxon>
        <taxon>Plasmodiophora</taxon>
    </lineage>
</organism>
<evidence type="ECO:0000313" key="3">
    <source>
        <dbReference type="Proteomes" id="UP000039324"/>
    </source>
</evidence>
<accession>A0A0G4J308</accession>
<keyword evidence="3" id="KW-1185">Reference proteome</keyword>
<dbReference type="AlphaFoldDB" id="A0A0G4J308"/>
<protein>
    <submittedName>
        <fullName evidence="1">Uncharacterized protein</fullName>
    </submittedName>
</protein>
<evidence type="ECO:0000313" key="1">
    <source>
        <dbReference type="EMBL" id="CEP01912.1"/>
    </source>
</evidence>
<evidence type="ECO:0000313" key="2">
    <source>
        <dbReference type="EMBL" id="SPQ98686.1"/>
    </source>
</evidence>